<gene>
    <name evidence="1" type="ORF">HBR001_LOCUS2257</name>
</gene>
<sequence>MNCDAFPKFLAGNETCPSEVNEQVQQYTTPAYYNQMALQVKRNYVHRNFYIECEKMNLERAQVARVVYRRLTETEYLDLVNFRRSRSKLSPEASIEHLSIHIDIATVEDLKVVHREQKPRHVQHQNVYRVAFESRVTEQDDVDWRIANMHIIEQLVLPRSPTCG</sequence>
<name>A0AAV0TET2_HYABA</name>
<evidence type="ECO:0000313" key="2">
    <source>
        <dbReference type="Proteomes" id="UP001162031"/>
    </source>
</evidence>
<reference evidence="1" key="1">
    <citation type="submission" date="2022-12" db="EMBL/GenBank/DDBJ databases">
        <authorList>
            <person name="Webb A."/>
        </authorList>
    </citation>
    <scope>NUCLEOTIDE SEQUENCE</scope>
    <source>
        <strain evidence="1">Hp1</strain>
    </source>
</reference>
<dbReference type="Proteomes" id="UP001162031">
    <property type="component" value="Unassembled WGS sequence"/>
</dbReference>
<accession>A0AAV0TET2</accession>
<dbReference type="AlphaFoldDB" id="A0AAV0TET2"/>
<protein>
    <recommendedName>
        <fullName evidence="3">Tim44-like domain-containing protein</fullName>
    </recommendedName>
</protein>
<keyword evidence="2" id="KW-1185">Reference proteome</keyword>
<comment type="caution">
    <text evidence="1">The sequence shown here is derived from an EMBL/GenBank/DDBJ whole genome shotgun (WGS) entry which is preliminary data.</text>
</comment>
<evidence type="ECO:0008006" key="3">
    <source>
        <dbReference type="Google" id="ProtNLM"/>
    </source>
</evidence>
<proteinExistence type="predicted"/>
<evidence type="ECO:0000313" key="1">
    <source>
        <dbReference type="EMBL" id="CAI5719782.1"/>
    </source>
</evidence>
<organism evidence="1 2">
    <name type="scientific">Hyaloperonospora brassicae</name>
    <name type="common">Brassica downy mildew</name>
    <name type="synonym">Peronospora brassicae</name>
    <dbReference type="NCBI Taxonomy" id="162125"/>
    <lineage>
        <taxon>Eukaryota</taxon>
        <taxon>Sar</taxon>
        <taxon>Stramenopiles</taxon>
        <taxon>Oomycota</taxon>
        <taxon>Peronosporomycetes</taxon>
        <taxon>Peronosporales</taxon>
        <taxon>Peronosporaceae</taxon>
        <taxon>Hyaloperonospora</taxon>
    </lineage>
</organism>
<dbReference type="EMBL" id="CANTFL010000251">
    <property type="protein sequence ID" value="CAI5719782.1"/>
    <property type="molecule type" value="Genomic_DNA"/>
</dbReference>